<dbReference type="Proteomes" id="UP000265520">
    <property type="component" value="Unassembled WGS sequence"/>
</dbReference>
<proteinExistence type="predicted"/>
<dbReference type="EMBL" id="LXQA011359031">
    <property type="protein sequence ID" value="MCI94534.1"/>
    <property type="molecule type" value="Genomic_DNA"/>
</dbReference>
<reference evidence="1 2" key="1">
    <citation type="journal article" date="2018" name="Front. Plant Sci.">
        <title>Red Clover (Trifolium pratense) and Zigzag Clover (T. medium) - A Picture of Genomic Similarities and Differences.</title>
        <authorList>
            <person name="Dluhosova J."/>
            <person name="Istvanek J."/>
            <person name="Nedelnik J."/>
            <person name="Repkova J."/>
        </authorList>
    </citation>
    <scope>NUCLEOTIDE SEQUENCE [LARGE SCALE GENOMIC DNA]</scope>
    <source>
        <strain evidence="2">cv. 10/8</strain>
        <tissue evidence="1">Leaf</tissue>
    </source>
</reference>
<sequence>NLKSSEHHVTEISTVDRICNRFKRVPPLPTLTNRKDFQSLRWLEGIWRDGDRNDVGVGTTM</sequence>
<accession>A0A392W1J3</accession>
<comment type="caution">
    <text evidence="1">The sequence shown here is derived from an EMBL/GenBank/DDBJ whole genome shotgun (WGS) entry which is preliminary data.</text>
</comment>
<feature type="non-terminal residue" evidence="1">
    <location>
        <position position="1"/>
    </location>
</feature>
<protein>
    <submittedName>
        <fullName evidence="1">Uncharacterized protein</fullName>
    </submittedName>
</protein>
<keyword evidence="2" id="KW-1185">Reference proteome</keyword>
<name>A0A392W1J3_9FABA</name>
<organism evidence="1 2">
    <name type="scientific">Trifolium medium</name>
    <dbReference type="NCBI Taxonomy" id="97028"/>
    <lineage>
        <taxon>Eukaryota</taxon>
        <taxon>Viridiplantae</taxon>
        <taxon>Streptophyta</taxon>
        <taxon>Embryophyta</taxon>
        <taxon>Tracheophyta</taxon>
        <taxon>Spermatophyta</taxon>
        <taxon>Magnoliopsida</taxon>
        <taxon>eudicotyledons</taxon>
        <taxon>Gunneridae</taxon>
        <taxon>Pentapetalae</taxon>
        <taxon>rosids</taxon>
        <taxon>fabids</taxon>
        <taxon>Fabales</taxon>
        <taxon>Fabaceae</taxon>
        <taxon>Papilionoideae</taxon>
        <taxon>50 kb inversion clade</taxon>
        <taxon>NPAAA clade</taxon>
        <taxon>Hologalegina</taxon>
        <taxon>IRL clade</taxon>
        <taxon>Trifolieae</taxon>
        <taxon>Trifolium</taxon>
    </lineage>
</organism>
<evidence type="ECO:0000313" key="1">
    <source>
        <dbReference type="EMBL" id="MCI94534.1"/>
    </source>
</evidence>
<evidence type="ECO:0000313" key="2">
    <source>
        <dbReference type="Proteomes" id="UP000265520"/>
    </source>
</evidence>
<dbReference type="AlphaFoldDB" id="A0A392W1J3"/>